<dbReference type="EMBL" id="LGUS01000189">
    <property type="protein sequence ID" value="KOG31953.1"/>
    <property type="molecule type" value="Genomic_DNA"/>
</dbReference>
<name>A0A0L8L128_9ACTN</name>
<reference evidence="3" key="1">
    <citation type="submission" date="2015-07" db="EMBL/GenBank/DDBJ databases">
        <authorList>
            <person name="Ju K.-S."/>
            <person name="Doroghazi J.R."/>
            <person name="Metcalf W.W."/>
        </authorList>
    </citation>
    <scope>NUCLEOTIDE SEQUENCE [LARGE SCALE GENOMIC DNA]</scope>
    <source>
        <strain evidence="3">NRRL 2290</strain>
    </source>
</reference>
<proteinExistence type="predicted"/>
<sequence>MIASWRSFSTLTAAVYSSLPSTCLGVGMSSTVLRTARVSRGGMALRTDARPVAAAVIWVPAVSAKVASSRACLTRFSPHVWKAVADSPSHSTLPMWLFSSLAAFSMASLASHRALPAVSRSSGFADSTRSIMAFRSWLSKSVLPKTRGTPPPKGKALLTNAVP</sequence>
<accession>A0A0L8L128</accession>
<protein>
    <submittedName>
        <fullName evidence="2">Uncharacterized protein</fullName>
    </submittedName>
</protein>
<evidence type="ECO:0000256" key="1">
    <source>
        <dbReference type="SAM" id="MobiDB-lite"/>
    </source>
</evidence>
<dbReference type="Proteomes" id="UP000037251">
    <property type="component" value="Unassembled WGS sequence"/>
</dbReference>
<comment type="caution">
    <text evidence="2">The sequence shown here is derived from an EMBL/GenBank/DDBJ whole genome shotgun (WGS) entry which is preliminary data.</text>
</comment>
<gene>
    <name evidence="2" type="ORF">ADK37_29190</name>
</gene>
<evidence type="ECO:0000313" key="2">
    <source>
        <dbReference type="EMBL" id="KOG31953.1"/>
    </source>
</evidence>
<organism evidence="2 3">
    <name type="scientific">Streptomyces resistomycificus</name>
    <dbReference type="NCBI Taxonomy" id="67356"/>
    <lineage>
        <taxon>Bacteria</taxon>
        <taxon>Bacillati</taxon>
        <taxon>Actinomycetota</taxon>
        <taxon>Actinomycetes</taxon>
        <taxon>Kitasatosporales</taxon>
        <taxon>Streptomycetaceae</taxon>
        <taxon>Streptomyces</taxon>
        <taxon>Streptomyces aurantiacus group</taxon>
    </lineage>
</organism>
<feature type="region of interest" description="Disordered" evidence="1">
    <location>
        <begin position="144"/>
        <end position="163"/>
    </location>
</feature>
<keyword evidence="3" id="KW-1185">Reference proteome</keyword>
<evidence type="ECO:0000313" key="3">
    <source>
        <dbReference type="Proteomes" id="UP000037251"/>
    </source>
</evidence>
<dbReference type="AlphaFoldDB" id="A0A0L8L128"/>